<organism evidence="1 2">
    <name type="scientific">Avena sativa</name>
    <name type="common">Oat</name>
    <dbReference type="NCBI Taxonomy" id="4498"/>
    <lineage>
        <taxon>Eukaryota</taxon>
        <taxon>Viridiplantae</taxon>
        <taxon>Streptophyta</taxon>
        <taxon>Embryophyta</taxon>
        <taxon>Tracheophyta</taxon>
        <taxon>Spermatophyta</taxon>
        <taxon>Magnoliopsida</taxon>
        <taxon>Liliopsida</taxon>
        <taxon>Poales</taxon>
        <taxon>Poaceae</taxon>
        <taxon>BOP clade</taxon>
        <taxon>Pooideae</taxon>
        <taxon>Poodae</taxon>
        <taxon>Poeae</taxon>
        <taxon>Poeae Chloroplast Group 1 (Aveneae type)</taxon>
        <taxon>Aveninae</taxon>
        <taxon>Avena</taxon>
    </lineage>
</organism>
<reference evidence="1" key="1">
    <citation type="submission" date="2021-05" db="EMBL/GenBank/DDBJ databases">
        <authorList>
            <person name="Scholz U."/>
            <person name="Mascher M."/>
            <person name="Fiebig A."/>
        </authorList>
    </citation>
    <scope>NUCLEOTIDE SEQUENCE [LARGE SCALE GENOMIC DNA]</scope>
</reference>
<evidence type="ECO:0000313" key="2">
    <source>
        <dbReference type="Proteomes" id="UP001732700"/>
    </source>
</evidence>
<proteinExistence type="predicted"/>
<reference evidence="1" key="2">
    <citation type="submission" date="2025-09" db="UniProtKB">
        <authorList>
            <consortium name="EnsemblPlants"/>
        </authorList>
    </citation>
    <scope>IDENTIFICATION</scope>
</reference>
<keyword evidence="2" id="KW-1185">Reference proteome</keyword>
<protein>
    <submittedName>
        <fullName evidence="1">Uncharacterized protein</fullName>
    </submittedName>
</protein>
<dbReference type="Proteomes" id="UP001732700">
    <property type="component" value="Chromosome 5C"/>
</dbReference>
<accession>A0ACD5Y3G6</accession>
<sequence>MAASQNKAPSFFNFLKEGLLLPSRNRRLFTAVFALILVSTVLLVLANDLAIQPLADEIQLAIKALNTTEPGSPDYAKLLQDIQNDTKEVLLVGAGYLLFVVVVGSAVRVVVLFAAVSTYSGEQRATTTFGALLGQAKAQIKAPCSRSPSSTSWRPSTSCFW</sequence>
<evidence type="ECO:0000313" key="1">
    <source>
        <dbReference type="EnsemblPlants" id="AVESA.00010b.r2.5CG0898170.1.CDS.1"/>
    </source>
</evidence>
<dbReference type="EnsemblPlants" id="AVESA.00010b.r2.5CG0898170.1">
    <property type="protein sequence ID" value="AVESA.00010b.r2.5CG0898170.1.CDS.1"/>
    <property type="gene ID" value="AVESA.00010b.r2.5CG0898170"/>
</dbReference>
<name>A0ACD5Y3G6_AVESA</name>